<keyword evidence="3" id="KW-1185">Reference proteome</keyword>
<accession>A0A9N9IGR4</accession>
<protein>
    <submittedName>
        <fullName evidence="2">11505_t:CDS:1</fullName>
    </submittedName>
</protein>
<name>A0A9N9IGR4_9GLOM</name>
<sequence length="63" mass="7542">KNIIITVDSIRNVTQDNDSFINEIIFNENEQENHLDDYENNNNVSDDQETYFYKSDECYDNDN</sequence>
<dbReference type="EMBL" id="CAJVPQ010013339">
    <property type="protein sequence ID" value="CAG8735478.1"/>
    <property type="molecule type" value="Genomic_DNA"/>
</dbReference>
<proteinExistence type="predicted"/>
<comment type="caution">
    <text evidence="2">The sequence shown here is derived from an EMBL/GenBank/DDBJ whole genome shotgun (WGS) entry which is preliminary data.</text>
</comment>
<dbReference type="Proteomes" id="UP000789570">
    <property type="component" value="Unassembled WGS sequence"/>
</dbReference>
<dbReference type="AlphaFoldDB" id="A0A9N9IGR4"/>
<gene>
    <name evidence="2" type="ORF">FCALED_LOCUS15273</name>
</gene>
<evidence type="ECO:0000313" key="2">
    <source>
        <dbReference type="EMBL" id="CAG8735478.1"/>
    </source>
</evidence>
<feature type="non-terminal residue" evidence="2">
    <location>
        <position position="1"/>
    </location>
</feature>
<evidence type="ECO:0000256" key="1">
    <source>
        <dbReference type="SAM" id="MobiDB-lite"/>
    </source>
</evidence>
<evidence type="ECO:0000313" key="3">
    <source>
        <dbReference type="Proteomes" id="UP000789570"/>
    </source>
</evidence>
<feature type="region of interest" description="Disordered" evidence="1">
    <location>
        <begin position="35"/>
        <end position="63"/>
    </location>
</feature>
<reference evidence="2" key="1">
    <citation type="submission" date="2021-06" db="EMBL/GenBank/DDBJ databases">
        <authorList>
            <person name="Kallberg Y."/>
            <person name="Tangrot J."/>
            <person name="Rosling A."/>
        </authorList>
    </citation>
    <scope>NUCLEOTIDE SEQUENCE</scope>
    <source>
        <strain evidence="2">UK204</strain>
    </source>
</reference>
<organism evidence="2 3">
    <name type="scientific">Funneliformis caledonium</name>
    <dbReference type="NCBI Taxonomy" id="1117310"/>
    <lineage>
        <taxon>Eukaryota</taxon>
        <taxon>Fungi</taxon>
        <taxon>Fungi incertae sedis</taxon>
        <taxon>Mucoromycota</taxon>
        <taxon>Glomeromycotina</taxon>
        <taxon>Glomeromycetes</taxon>
        <taxon>Glomerales</taxon>
        <taxon>Glomeraceae</taxon>
        <taxon>Funneliformis</taxon>
    </lineage>
</organism>